<dbReference type="Proteomes" id="UP001500642">
    <property type="component" value="Unassembled WGS sequence"/>
</dbReference>
<evidence type="ECO:0000256" key="1">
    <source>
        <dbReference type="SAM" id="MobiDB-lite"/>
    </source>
</evidence>
<keyword evidence="3" id="KW-1185">Reference proteome</keyword>
<dbReference type="PANTHER" id="PTHR44147">
    <property type="entry name" value="DEHYDROGENASE/REDUCTASE SDR FAMILY MEMBER 1"/>
    <property type="match status" value="1"/>
</dbReference>
<dbReference type="Pfam" id="PF00106">
    <property type="entry name" value="adh_short"/>
    <property type="match status" value="1"/>
</dbReference>
<dbReference type="InterPro" id="IPR036291">
    <property type="entry name" value="NAD(P)-bd_dom_sf"/>
</dbReference>
<dbReference type="SUPFAM" id="SSF51735">
    <property type="entry name" value="NAD(P)-binding Rossmann-fold domains"/>
    <property type="match status" value="1"/>
</dbReference>
<dbReference type="NCBIfam" id="NF006159">
    <property type="entry name" value="PRK08303.1"/>
    <property type="match status" value="1"/>
</dbReference>
<feature type="compositionally biased region" description="Polar residues" evidence="1">
    <location>
        <begin position="1"/>
        <end position="11"/>
    </location>
</feature>
<protein>
    <submittedName>
        <fullName evidence="2">SDR family oxidoreductase</fullName>
    </submittedName>
</protein>
<dbReference type="PANTHER" id="PTHR44147:SF2">
    <property type="entry name" value="DEHYDROGENASE_REDUCTASE SDR FAMILY MEMBER 1"/>
    <property type="match status" value="1"/>
</dbReference>
<comment type="caution">
    <text evidence="2">The sequence shown here is derived from an EMBL/GenBank/DDBJ whole genome shotgun (WGS) entry which is preliminary data.</text>
</comment>
<evidence type="ECO:0000313" key="2">
    <source>
        <dbReference type="EMBL" id="GAA4388472.1"/>
    </source>
</evidence>
<sequence>MDETSSPQESRTPAPGTAGPGTSAPTNARPLTGRIALVTGATRGAGRAIARELAAAGAEVHCTGRSAPGDLSDYDRQETVEETAELIRAAGGTAHAAVVDHRDIAQVTALLDRIEDMHGRLDILINDIGGEAYVEFDTPLWEYEFDRGMRLFETGYLTHLITSRCALGLLIRNSGGLVVEVTDGTREYNAEHFRSTVFLDLTKTAVDRLAFAEGHELRPHGCTAVSVTPGWLRSEMMLDHFGVTEDTWAAAAAANRGRTDVVPPYEFGISETPALLARGIAALAADPERARWNTRSTSSFELAGHYGLTDVDGSRPDTWRFMAAFETLPVESIETDEFR</sequence>
<proteinExistence type="predicted"/>
<dbReference type="RefSeq" id="WP_345030904.1">
    <property type="nucleotide sequence ID" value="NZ_BAABGL010000006.1"/>
</dbReference>
<name>A0ABP8JBY5_9MICO</name>
<dbReference type="Gene3D" id="3.40.50.720">
    <property type="entry name" value="NAD(P)-binding Rossmann-like Domain"/>
    <property type="match status" value="1"/>
</dbReference>
<evidence type="ECO:0000313" key="3">
    <source>
        <dbReference type="Proteomes" id="UP001500642"/>
    </source>
</evidence>
<reference evidence="3" key="1">
    <citation type="journal article" date="2019" name="Int. J. Syst. Evol. Microbiol.">
        <title>The Global Catalogue of Microorganisms (GCM) 10K type strain sequencing project: providing services to taxonomists for standard genome sequencing and annotation.</title>
        <authorList>
            <consortium name="The Broad Institute Genomics Platform"/>
            <consortium name="The Broad Institute Genome Sequencing Center for Infectious Disease"/>
            <person name="Wu L."/>
            <person name="Ma J."/>
        </authorList>
    </citation>
    <scope>NUCLEOTIDE SEQUENCE [LARGE SCALE GENOMIC DNA]</scope>
    <source>
        <strain evidence="3">JCM 17808</strain>
    </source>
</reference>
<feature type="region of interest" description="Disordered" evidence="1">
    <location>
        <begin position="1"/>
        <end position="32"/>
    </location>
</feature>
<dbReference type="PRINTS" id="PR00081">
    <property type="entry name" value="GDHRDH"/>
</dbReference>
<organism evidence="2 3">
    <name type="scientific">Brevibacterium pityocampae</name>
    <dbReference type="NCBI Taxonomy" id="506594"/>
    <lineage>
        <taxon>Bacteria</taxon>
        <taxon>Bacillati</taxon>
        <taxon>Actinomycetota</taxon>
        <taxon>Actinomycetes</taxon>
        <taxon>Micrococcales</taxon>
        <taxon>Brevibacteriaceae</taxon>
        <taxon>Brevibacterium</taxon>
    </lineage>
</organism>
<accession>A0ABP8JBY5</accession>
<dbReference type="EMBL" id="BAABGL010000006">
    <property type="protein sequence ID" value="GAA4388472.1"/>
    <property type="molecule type" value="Genomic_DNA"/>
</dbReference>
<dbReference type="InterPro" id="IPR002347">
    <property type="entry name" value="SDR_fam"/>
</dbReference>
<gene>
    <name evidence="2" type="ORF">GCM10023167_13240</name>
</gene>